<dbReference type="GO" id="GO:0016881">
    <property type="term" value="F:acid-amino acid ligase activity"/>
    <property type="evidence" value="ECO:0007669"/>
    <property type="project" value="UniProtKB-ARBA"/>
</dbReference>
<dbReference type="InterPro" id="IPR037455">
    <property type="entry name" value="LucA/IucC-like"/>
</dbReference>
<dbReference type="GO" id="GO:0019290">
    <property type="term" value="P:siderophore biosynthetic process"/>
    <property type="evidence" value="ECO:0007669"/>
    <property type="project" value="InterPro"/>
</dbReference>
<dbReference type="Pfam" id="PF04183">
    <property type="entry name" value="IucA_IucC"/>
    <property type="match status" value="1"/>
</dbReference>
<dbReference type="PANTHER" id="PTHR34384">
    <property type="entry name" value="L-2,3-DIAMINOPROPANOATE--CITRATE LIGASE"/>
    <property type="match status" value="1"/>
</dbReference>
<accession>A0A0K1JNG4</accession>
<dbReference type="PATRIC" id="fig|571913.6.peg.4914"/>
<name>A0A0K1JNG4_9MICO</name>
<organism evidence="5 6">
    <name type="scientific">Luteipulveratus mongoliensis</name>
    <dbReference type="NCBI Taxonomy" id="571913"/>
    <lineage>
        <taxon>Bacteria</taxon>
        <taxon>Bacillati</taxon>
        <taxon>Actinomycetota</taxon>
        <taxon>Actinomycetes</taxon>
        <taxon>Micrococcales</taxon>
        <taxon>Dermacoccaceae</taxon>
        <taxon>Luteipulveratus</taxon>
    </lineage>
</organism>
<dbReference type="InterPro" id="IPR007310">
    <property type="entry name" value="Aerobactin_biosyn_IucA/IucC_N"/>
</dbReference>
<evidence type="ECO:0000313" key="5">
    <source>
        <dbReference type="EMBL" id="AKU18236.1"/>
    </source>
</evidence>
<dbReference type="OrthoDB" id="495728at2"/>
<dbReference type="AlphaFoldDB" id="A0A0K1JNG4"/>
<dbReference type="EMBL" id="CP011112">
    <property type="protein sequence ID" value="AKU18236.1"/>
    <property type="molecule type" value="Genomic_DNA"/>
</dbReference>
<evidence type="ECO:0000313" key="6">
    <source>
        <dbReference type="Proteomes" id="UP000066480"/>
    </source>
</evidence>
<dbReference type="Proteomes" id="UP000066480">
    <property type="component" value="Chromosome"/>
</dbReference>
<proteinExistence type="inferred from homology"/>
<sequence length="539" mass="57993">MTSAESALVHRLLDAVLREDVWGWRTEGRLIDGHWLHAPRGDLAVRVRPGCVSDWTVVEPVLADAGVTVSGLDAVLGRLERLVDPVDAEGFASWRQECAAALTADEALPARRSVARTRGERPAYDTDPYAATLPLESAAAHLGHPVYPTGTARLGLSADEVDRYGPESLARFALRWLRVPAGDVQGTLKDVPTWWPSSDPGHLHLPVHPLMAPRLGDLAGSLLPAEEVEVVATLSMRTVSVCADPRYALKLPLPTASLGARNVRSIKPGSLVDGAVGERLVRALVADDPRWSSLILHADEQTYAHLGRADAAVLIRRLPDVPTGTTVTPLAALPASRFDSELVVEGLARELGCTAHEVFARVCGLVVGLATWLYERGVALEAHQQNIALVTSQGQPMRLLLKDNDGLRVLPGRLPVALQGCVDDFDDGRIVVDRAGPLRDLFVTISVHLVAGQLAVALADAGVADRVQLLRTVRDALSGAIDVVDDPDIAQELRRDVLDARRWPVKAMVTAGTLLSKERSGASDINKCYVDGPNYLRTV</sequence>
<keyword evidence="6" id="KW-1185">Reference proteome</keyword>
<dbReference type="STRING" id="571913.VV02_24245"/>
<dbReference type="InterPro" id="IPR022770">
    <property type="entry name" value="IucA/IucC-like_C"/>
</dbReference>
<feature type="domain" description="Aerobactin siderophore biosynthesis IucA/IucC-like C-terminal" evidence="4">
    <location>
        <begin position="361"/>
        <end position="507"/>
    </location>
</feature>
<evidence type="ECO:0000256" key="1">
    <source>
        <dbReference type="ARBA" id="ARBA00004924"/>
    </source>
</evidence>
<dbReference type="Gene3D" id="1.10.510.40">
    <property type="match status" value="1"/>
</dbReference>
<evidence type="ECO:0000259" key="4">
    <source>
        <dbReference type="Pfam" id="PF06276"/>
    </source>
</evidence>
<evidence type="ECO:0008006" key="7">
    <source>
        <dbReference type="Google" id="ProtNLM"/>
    </source>
</evidence>
<evidence type="ECO:0000259" key="3">
    <source>
        <dbReference type="Pfam" id="PF04183"/>
    </source>
</evidence>
<protein>
    <recommendedName>
        <fullName evidence="7">Siderophore biosynthesis protein</fullName>
    </recommendedName>
</protein>
<comment type="pathway">
    <text evidence="1">Siderophore biosynthesis.</text>
</comment>
<dbReference type="KEGG" id="lmoi:VV02_24245"/>
<reference evidence="5 6" key="1">
    <citation type="submission" date="2015-03" db="EMBL/GenBank/DDBJ databases">
        <title>Luteipulveratus halotolerans sp. nov., a novel actinobacterium (Dermacoccaceae) from Sarawak, Malaysia.</title>
        <authorList>
            <person name="Juboi H."/>
            <person name="Basik A."/>
            <person name="Shamsul S.S."/>
            <person name="Arnold P."/>
            <person name="Schmitt E.K."/>
            <person name="Sanglier J.-J."/>
            <person name="Yeo T."/>
        </authorList>
    </citation>
    <scope>NUCLEOTIDE SEQUENCE [LARGE SCALE GENOMIC DNA]</scope>
    <source>
        <strain evidence="5 6">MN07-A0370</strain>
    </source>
</reference>
<dbReference type="PANTHER" id="PTHR34384:SF5">
    <property type="entry name" value="L-2,3-DIAMINOPROPANOATE--CITRATE LIGASE"/>
    <property type="match status" value="1"/>
</dbReference>
<evidence type="ECO:0000256" key="2">
    <source>
        <dbReference type="ARBA" id="ARBA00007832"/>
    </source>
</evidence>
<dbReference type="RefSeq" id="WP_052595815.1">
    <property type="nucleotide sequence ID" value="NZ_CP011112.1"/>
</dbReference>
<feature type="domain" description="Aerobactin siderophore biosynthesis IucA/IucC N-terminal" evidence="3">
    <location>
        <begin position="140"/>
        <end position="333"/>
    </location>
</feature>
<dbReference type="Pfam" id="PF06276">
    <property type="entry name" value="FhuF"/>
    <property type="match status" value="1"/>
</dbReference>
<comment type="similarity">
    <text evidence="2">Belongs to the IucA/IucC family.</text>
</comment>
<gene>
    <name evidence="5" type="ORF">VV02_24245</name>
</gene>